<dbReference type="InterPro" id="IPR008511">
    <property type="entry name" value="ROH1-like"/>
</dbReference>
<dbReference type="Pfam" id="PF05633">
    <property type="entry name" value="ROH1-like"/>
    <property type="match status" value="2"/>
</dbReference>
<feature type="region of interest" description="Disordered" evidence="6">
    <location>
        <begin position="1"/>
        <end position="22"/>
    </location>
</feature>
<keyword evidence="7" id="KW-1185">Reference proteome</keyword>
<proteinExistence type="inferred from homology"/>
<organism evidence="7 8">
    <name type="scientific">Dioscorea cayennensis subsp. rotundata</name>
    <name type="common">White Guinea yam</name>
    <name type="synonym">Dioscorea rotundata</name>
    <dbReference type="NCBI Taxonomy" id="55577"/>
    <lineage>
        <taxon>Eukaryota</taxon>
        <taxon>Viridiplantae</taxon>
        <taxon>Streptophyta</taxon>
        <taxon>Embryophyta</taxon>
        <taxon>Tracheophyta</taxon>
        <taxon>Spermatophyta</taxon>
        <taxon>Magnoliopsida</taxon>
        <taxon>Liliopsida</taxon>
        <taxon>Dioscoreales</taxon>
        <taxon>Dioscoreaceae</taxon>
        <taxon>Dioscorea</taxon>
    </lineage>
</organism>
<dbReference type="PANTHER" id="PTHR31509">
    <property type="entry name" value="BPS1-LIKE PROTEIN"/>
    <property type="match status" value="1"/>
</dbReference>
<keyword evidence="2" id="KW-0812">Transmembrane</keyword>
<gene>
    <name evidence="8" type="primary">LOC120273382</name>
</gene>
<dbReference type="GO" id="GO:0016020">
    <property type="term" value="C:membrane"/>
    <property type="evidence" value="ECO:0007669"/>
    <property type="project" value="UniProtKB-SubCell"/>
</dbReference>
<comment type="similarity">
    <text evidence="5">Belongs to the ROH1 family.</text>
</comment>
<evidence type="ECO:0000256" key="6">
    <source>
        <dbReference type="SAM" id="MobiDB-lite"/>
    </source>
</evidence>
<keyword evidence="3" id="KW-1133">Transmembrane helix</keyword>
<reference evidence="8" key="2">
    <citation type="submission" date="2025-08" db="UniProtKB">
        <authorList>
            <consortium name="RefSeq"/>
        </authorList>
    </citation>
    <scope>IDENTIFICATION</scope>
</reference>
<evidence type="ECO:0000256" key="3">
    <source>
        <dbReference type="ARBA" id="ARBA00022989"/>
    </source>
</evidence>
<reference evidence="7" key="1">
    <citation type="submission" date="2025-05" db="UniProtKB">
        <authorList>
            <consortium name="RefSeq"/>
        </authorList>
    </citation>
    <scope>NUCLEOTIDE SEQUENCE [LARGE SCALE GENOMIC DNA]</scope>
</reference>
<evidence type="ECO:0000256" key="2">
    <source>
        <dbReference type="ARBA" id="ARBA00022692"/>
    </source>
</evidence>
<dbReference type="Proteomes" id="UP001515500">
    <property type="component" value="Chromosome 1"/>
</dbReference>
<name>A0AB40C7Z0_DIOCR</name>
<protein>
    <submittedName>
        <fullName evidence="8">Uncharacterized protein LOC120273382</fullName>
    </submittedName>
</protein>
<evidence type="ECO:0000313" key="7">
    <source>
        <dbReference type="Proteomes" id="UP001515500"/>
    </source>
</evidence>
<sequence length="344" mass="38627">MDSSSSSSSSTSTPRRHHPHRRRTFLSFRRNQIVSMDQTTDHDFQTIDHFHSLISLNLLSLLPSSSESQSHHHHLLSIPFLSKLLQSLLSFQSHFQSLLHQSLISNPPLLSRPPLDRLLSDHLDRTVKSLDILNTITQSLSFLRHSHRQADIAASALLHRPPNLIRAKTALSKLFTDDNHRATSFTHGLSFSTNRCCVDAGSGLGLAVQNMNSILAFCMWTLMAAFGVVGGPLRVEIEGLVGLQERIWEEVKKKNKKGRSGGVLVELEEVERCGKALMEEVEMEVEVEEELGKKAMEFGEACERLGVGLGEFERVLREVFHRLVRSRVEVQHFLDQSSRASASS</sequence>
<accession>A0AB40C7Z0</accession>
<dbReference type="GeneID" id="120273382"/>
<evidence type="ECO:0000256" key="5">
    <source>
        <dbReference type="ARBA" id="ARBA00035114"/>
    </source>
</evidence>
<evidence type="ECO:0000256" key="4">
    <source>
        <dbReference type="ARBA" id="ARBA00023136"/>
    </source>
</evidence>
<feature type="compositionally biased region" description="Low complexity" evidence="6">
    <location>
        <begin position="1"/>
        <end position="13"/>
    </location>
</feature>
<keyword evidence="4" id="KW-0472">Membrane</keyword>
<comment type="subcellular location">
    <subcellularLocation>
        <location evidence="1">Membrane</location>
        <topology evidence="1">Single-pass membrane protein</topology>
    </subcellularLocation>
</comment>
<dbReference type="AlphaFoldDB" id="A0AB40C7Z0"/>
<evidence type="ECO:0000313" key="8">
    <source>
        <dbReference type="RefSeq" id="XP_039135975.1"/>
    </source>
</evidence>
<dbReference type="RefSeq" id="XP_039135975.1">
    <property type="nucleotide sequence ID" value="XM_039280041.1"/>
</dbReference>
<evidence type="ECO:0000256" key="1">
    <source>
        <dbReference type="ARBA" id="ARBA00004167"/>
    </source>
</evidence>